<dbReference type="GO" id="GO:0005524">
    <property type="term" value="F:ATP binding"/>
    <property type="evidence" value="ECO:0007669"/>
    <property type="project" value="UniProtKB-KW"/>
</dbReference>
<proteinExistence type="predicted"/>
<keyword evidence="2" id="KW-0547">Nucleotide-binding</keyword>
<dbReference type="AlphaFoldDB" id="A0A8S1SM49"/>
<dbReference type="InterPro" id="IPR050660">
    <property type="entry name" value="NEK_Ser/Thr_kinase"/>
</dbReference>
<dbReference type="OrthoDB" id="4062651at2759"/>
<keyword evidence="7" id="KW-1185">Reference proteome</keyword>
<sequence length="374" mass="43365">MGNLQTLINYHSPLSYIQDLNEQIQDCGMVNHPGLGSIQLWKIKQSNSPMMFSYHVHLYENDSHLFDFHRSRCQMKHPNLLEYFACTNSKAQNIGNVQSQQLFFAYYNKNLKQKLLQYKTVPEIEIWNIVEQIVSAMAYLQGLNRFHGNLTTESILLNEKDQIKILDQLEQKPNGDQIKEDVFDLGLVIMEMLTGRANQLNFFDSLKPLAGIYSIQLLQLVGKMLQKDALLRPDFNQLQDIIKNRFKEPKILHNPCQTQSEPAFVQIINSSQRLQSRKQEQRVITLPERQFQPSTHPRLISKNASQSNLQNITVPSLPIQGTQYNQEQQIISFVSYFKYHTPIKQLSRVDNLSIADRLTSYPSGIRLSSNVWQI</sequence>
<name>A0A8S1SM49_PAROT</name>
<evidence type="ECO:0000313" key="6">
    <source>
        <dbReference type="EMBL" id="CAD8141573.1"/>
    </source>
</evidence>
<dbReference type="OMA" id="EQIQDCG"/>
<evidence type="ECO:0000256" key="4">
    <source>
        <dbReference type="ARBA" id="ARBA00022840"/>
    </source>
</evidence>
<evidence type="ECO:0000256" key="1">
    <source>
        <dbReference type="ARBA" id="ARBA00022679"/>
    </source>
</evidence>
<keyword evidence="3" id="KW-0418">Kinase</keyword>
<evidence type="ECO:0000256" key="3">
    <source>
        <dbReference type="ARBA" id="ARBA00022777"/>
    </source>
</evidence>
<evidence type="ECO:0000259" key="5">
    <source>
        <dbReference type="PROSITE" id="PS50011"/>
    </source>
</evidence>
<reference evidence="6" key="1">
    <citation type="submission" date="2021-01" db="EMBL/GenBank/DDBJ databases">
        <authorList>
            <consortium name="Genoscope - CEA"/>
            <person name="William W."/>
        </authorList>
    </citation>
    <scope>NUCLEOTIDE SEQUENCE</scope>
</reference>
<evidence type="ECO:0000313" key="7">
    <source>
        <dbReference type="Proteomes" id="UP000683925"/>
    </source>
</evidence>
<dbReference type="Pfam" id="PF07714">
    <property type="entry name" value="PK_Tyr_Ser-Thr"/>
    <property type="match status" value="1"/>
</dbReference>
<dbReference type="PROSITE" id="PS50011">
    <property type="entry name" value="PROTEIN_KINASE_DOM"/>
    <property type="match status" value="1"/>
</dbReference>
<dbReference type="GO" id="GO:0004674">
    <property type="term" value="F:protein serine/threonine kinase activity"/>
    <property type="evidence" value="ECO:0007669"/>
    <property type="project" value="TreeGrafter"/>
</dbReference>
<keyword evidence="1" id="KW-0808">Transferase</keyword>
<accession>A0A8S1SM49</accession>
<dbReference type="InterPro" id="IPR000719">
    <property type="entry name" value="Prot_kinase_dom"/>
</dbReference>
<dbReference type="PANTHER" id="PTHR43671:SF106">
    <property type="entry name" value="NIMA-LIKE KINASE"/>
    <property type="match status" value="1"/>
</dbReference>
<dbReference type="EMBL" id="CAJJDP010000012">
    <property type="protein sequence ID" value="CAD8141573.1"/>
    <property type="molecule type" value="Genomic_DNA"/>
</dbReference>
<dbReference type="SMART" id="SM00220">
    <property type="entry name" value="S_TKc"/>
    <property type="match status" value="1"/>
</dbReference>
<dbReference type="InterPro" id="IPR001245">
    <property type="entry name" value="Ser-Thr/Tyr_kinase_cat_dom"/>
</dbReference>
<gene>
    <name evidence="6" type="ORF">POCTA_138.1.T0130026</name>
</gene>
<evidence type="ECO:0000256" key="2">
    <source>
        <dbReference type="ARBA" id="ARBA00022741"/>
    </source>
</evidence>
<protein>
    <recommendedName>
        <fullName evidence="5">Protein kinase domain-containing protein</fullName>
    </recommendedName>
</protein>
<organism evidence="6 7">
    <name type="scientific">Paramecium octaurelia</name>
    <dbReference type="NCBI Taxonomy" id="43137"/>
    <lineage>
        <taxon>Eukaryota</taxon>
        <taxon>Sar</taxon>
        <taxon>Alveolata</taxon>
        <taxon>Ciliophora</taxon>
        <taxon>Intramacronucleata</taxon>
        <taxon>Oligohymenophorea</taxon>
        <taxon>Peniculida</taxon>
        <taxon>Parameciidae</taxon>
        <taxon>Paramecium</taxon>
    </lineage>
</organism>
<feature type="domain" description="Protein kinase" evidence="5">
    <location>
        <begin position="1"/>
        <end position="251"/>
    </location>
</feature>
<dbReference type="Proteomes" id="UP000683925">
    <property type="component" value="Unassembled WGS sequence"/>
</dbReference>
<comment type="caution">
    <text evidence="6">The sequence shown here is derived from an EMBL/GenBank/DDBJ whole genome shotgun (WGS) entry which is preliminary data.</text>
</comment>
<keyword evidence="4" id="KW-0067">ATP-binding</keyword>
<dbReference type="PANTHER" id="PTHR43671">
    <property type="entry name" value="SERINE/THREONINE-PROTEIN KINASE NEK"/>
    <property type="match status" value="1"/>
</dbReference>